<keyword evidence="3" id="KW-1185">Reference proteome</keyword>
<evidence type="ECO:0000313" key="3">
    <source>
        <dbReference type="Proteomes" id="UP000031443"/>
    </source>
</evidence>
<sequence>MSILPTGSVGSDQSSGGRFIASSLEAINRPPRALPSTPALHRCERRKQSRWGSSNSRLTIVKTPRINWRHPFQQEDNWTHLSFYCDEIRTAFDIIGQDSQVLSTHS</sequence>
<reference evidence="3" key="1">
    <citation type="journal article" date="2013" name="Nat. Genet.">
        <title>The draft genomes of soft-shell turtle and green sea turtle yield insights into the development and evolution of the turtle-specific body plan.</title>
        <authorList>
            <person name="Wang Z."/>
            <person name="Pascual-Anaya J."/>
            <person name="Zadissa A."/>
            <person name="Li W."/>
            <person name="Niimura Y."/>
            <person name="Huang Z."/>
            <person name="Li C."/>
            <person name="White S."/>
            <person name="Xiong Z."/>
            <person name="Fang D."/>
            <person name="Wang B."/>
            <person name="Ming Y."/>
            <person name="Chen Y."/>
            <person name="Zheng Y."/>
            <person name="Kuraku S."/>
            <person name="Pignatelli M."/>
            <person name="Herrero J."/>
            <person name="Beal K."/>
            <person name="Nozawa M."/>
            <person name="Li Q."/>
            <person name="Wang J."/>
            <person name="Zhang H."/>
            <person name="Yu L."/>
            <person name="Shigenobu S."/>
            <person name="Wang J."/>
            <person name="Liu J."/>
            <person name="Flicek P."/>
            <person name="Searle S."/>
            <person name="Wang J."/>
            <person name="Kuratani S."/>
            <person name="Yin Y."/>
            <person name="Aken B."/>
            <person name="Zhang G."/>
            <person name="Irie N."/>
        </authorList>
    </citation>
    <scope>NUCLEOTIDE SEQUENCE [LARGE SCALE GENOMIC DNA]</scope>
</reference>
<gene>
    <name evidence="2" type="ORF">UY3_09855</name>
</gene>
<dbReference type="EMBL" id="KB537575">
    <property type="protein sequence ID" value="EMP33009.1"/>
    <property type="molecule type" value="Genomic_DNA"/>
</dbReference>
<evidence type="ECO:0000313" key="2">
    <source>
        <dbReference type="EMBL" id="EMP33009.1"/>
    </source>
</evidence>
<feature type="region of interest" description="Disordered" evidence="1">
    <location>
        <begin position="1"/>
        <end position="51"/>
    </location>
</feature>
<accession>M7B7A6</accession>
<dbReference type="Proteomes" id="UP000031443">
    <property type="component" value="Unassembled WGS sequence"/>
</dbReference>
<evidence type="ECO:0000256" key="1">
    <source>
        <dbReference type="SAM" id="MobiDB-lite"/>
    </source>
</evidence>
<organism evidence="2 3">
    <name type="scientific">Chelonia mydas</name>
    <name type="common">Green sea-turtle</name>
    <name type="synonym">Chelonia agassizi</name>
    <dbReference type="NCBI Taxonomy" id="8469"/>
    <lineage>
        <taxon>Eukaryota</taxon>
        <taxon>Metazoa</taxon>
        <taxon>Chordata</taxon>
        <taxon>Craniata</taxon>
        <taxon>Vertebrata</taxon>
        <taxon>Euteleostomi</taxon>
        <taxon>Archelosauria</taxon>
        <taxon>Testudinata</taxon>
        <taxon>Testudines</taxon>
        <taxon>Cryptodira</taxon>
        <taxon>Durocryptodira</taxon>
        <taxon>Americhelydia</taxon>
        <taxon>Chelonioidea</taxon>
        <taxon>Cheloniidae</taxon>
        <taxon>Chelonia</taxon>
    </lineage>
</organism>
<proteinExistence type="predicted"/>
<name>M7B7A6_CHEMY</name>
<dbReference type="AlphaFoldDB" id="M7B7A6"/>
<protein>
    <submittedName>
        <fullName evidence="2">Uncharacterized protein</fullName>
    </submittedName>
</protein>